<name>A0A3C1KR20_9GAMM</name>
<feature type="domain" description="TonB-dependent receptor plug" evidence="14">
    <location>
        <begin position="71"/>
        <end position="180"/>
    </location>
</feature>
<evidence type="ECO:0000256" key="2">
    <source>
        <dbReference type="ARBA" id="ARBA00022448"/>
    </source>
</evidence>
<evidence type="ECO:0000256" key="1">
    <source>
        <dbReference type="ARBA" id="ARBA00004571"/>
    </source>
</evidence>
<evidence type="ECO:0000313" key="15">
    <source>
        <dbReference type="EMBL" id="HAN29021.1"/>
    </source>
</evidence>
<evidence type="ECO:0000256" key="10">
    <source>
        <dbReference type="ARBA" id="ARBA00023237"/>
    </source>
</evidence>
<dbReference type="SUPFAM" id="SSF56935">
    <property type="entry name" value="Porins"/>
    <property type="match status" value="1"/>
</dbReference>
<comment type="subcellular location">
    <subcellularLocation>
        <location evidence="1 11">Cell outer membrane</location>
        <topology evidence="1 11">Multi-pass membrane protein</topology>
    </subcellularLocation>
</comment>
<comment type="similarity">
    <text evidence="11 12">Belongs to the TonB-dependent receptor family.</text>
</comment>
<evidence type="ECO:0000259" key="14">
    <source>
        <dbReference type="Pfam" id="PF07715"/>
    </source>
</evidence>
<keyword evidence="6" id="KW-0408">Iron</keyword>
<dbReference type="Pfam" id="PF07715">
    <property type="entry name" value="Plug"/>
    <property type="match status" value="1"/>
</dbReference>
<keyword evidence="4" id="KW-0410">Iron transport</keyword>
<reference evidence="15 16" key="1">
    <citation type="journal article" date="2018" name="Nat. Biotechnol.">
        <title>A standardized bacterial taxonomy based on genome phylogeny substantially revises the tree of life.</title>
        <authorList>
            <person name="Parks D.H."/>
            <person name="Chuvochina M."/>
            <person name="Waite D.W."/>
            <person name="Rinke C."/>
            <person name="Skarshewski A."/>
            <person name="Chaumeil P.A."/>
            <person name="Hugenholtz P."/>
        </authorList>
    </citation>
    <scope>NUCLEOTIDE SEQUENCE [LARGE SCALE GENOMIC DNA]</scope>
    <source>
        <strain evidence="15">UBA9158</strain>
    </source>
</reference>
<dbReference type="GO" id="GO:0006826">
    <property type="term" value="P:iron ion transport"/>
    <property type="evidence" value="ECO:0007669"/>
    <property type="project" value="UniProtKB-KW"/>
</dbReference>
<protein>
    <recommendedName>
        <fullName evidence="17">TonB-dependent receptor</fullName>
    </recommendedName>
</protein>
<dbReference type="Proteomes" id="UP000259273">
    <property type="component" value="Unassembled WGS sequence"/>
</dbReference>
<evidence type="ECO:0000256" key="5">
    <source>
        <dbReference type="ARBA" id="ARBA00022692"/>
    </source>
</evidence>
<dbReference type="AlphaFoldDB" id="A0A3C1KR20"/>
<evidence type="ECO:0000256" key="3">
    <source>
        <dbReference type="ARBA" id="ARBA00022452"/>
    </source>
</evidence>
<feature type="domain" description="TonB-dependent receptor-like beta-barrel" evidence="13">
    <location>
        <begin position="320"/>
        <end position="748"/>
    </location>
</feature>
<keyword evidence="7" id="KW-0406">Ion transport</keyword>
<proteinExistence type="inferred from homology"/>
<dbReference type="PANTHER" id="PTHR32552">
    <property type="entry name" value="FERRICHROME IRON RECEPTOR-RELATED"/>
    <property type="match status" value="1"/>
</dbReference>
<keyword evidence="10 11" id="KW-0998">Cell outer membrane</keyword>
<comment type="caution">
    <text evidence="15">The sequence shown here is derived from an EMBL/GenBank/DDBJ whole genome shotgun (WGS) entry which is preliminary data.</text>
</comment>
<dbReference type="Gene3D" id="2.40.170.20">
    <property type="entry name" value="TonB-dependent receptor, beta-barrel domain"/>
    <property type="match status" value="1"/>
</dbReference>
<evidence type="ECO:0000256" key="9">
    <source>
        <dbReference type="ARBA" id="ARBA00023136"/>
    </source>
</evidence>
<dbReference type="InterPro" id="IPR012910">
    <property type="entry name" value="Plug_dom"/>
</dbReference>
<keyword evidence="9 11" id="KW-0472">Membrane</keyword>
<evidence type="ECO:0008006" key="17">
    <source>
        <dbReference type="Google" id="ProtNLM"/>
    </source>
</evidence>
<evidence type="ECO:0000256" key="7">
    <source>
        <dbReference type="ARBA" id="ARBA00023065"/>
    </source>
</evidence>
<evidence type="ECO:0000313" key="16">
    <source>
        <dbReference type="Proteomes" id="UP000259273"/>
    </source>
</evidence>
<gene>
    <name evidence="15" type="ORF">DCP75_15120</name>
</gene>
<organism evidence="15 16">
    <name type="scientific">Haliea salexigens</name>
    <dbReference type="NCBI Taxonomy" id="287487"/>
    <lineage>
        <taxon>Bacteria</taxon>
        <taxon>Pseudomonadati</taxon>
        <taxon>Pseudomonadota</taxon>
        <taxon>Gammaproteobacteria</taxon>
        <taxon>Cellvibrionales</taxon>
        <taxon>Halieaceae</taxon>
        <taxon>Haliea</taxon>
    </lineage>
</organism>
<dbReference type="PANTHER" id="PTHR32552:SF81">
    <property type="entry name" value="TONB-DEPENDENT OUTER MEMBRANE RECEPTOR"/>
    <property type="match status" value="1"/>
</dbReference>
<evidence type="ECO:0000256" key="6">
    <source>
        <dbReference type="ARBA" id="ARBA00023004"/>
    </source>
</evidence>
<accession>A0A3C1KR20</accession>
<dbReference type="Pfam" id="PF00593">
    <property type="entry name" value="TonB_dep_Rec_b-barrel"/>
    <property type="match status" value="1"/>
</dbReference>
<dbReference type="PROSITE" id="PS52016">
    <property type="entry name" value="TONB_DEPENDENT_REC_3"/>
    <property type="match status" value="1"/>
</dbReference>
<keyword evidence="8 12" id="KW-0798">TonB box</keyword>
<evidence type="ECO:0000259" key="13">
    <source>
        <dbReference type="Pfam" id="PF00593"/>
    </source>
</evidence>
<keyword evidence="2 11" id="KW-0813">Transport</keyword>
<sequence>MEFNGMTTHSNHGFKGRGAVRCKGACTPVSRGMAMATCALTLAVQHATAQQGVGPALEEIVVTAEKREQSLQDVPISLVAMGVESLEKFGIDEIEDIGAKVPNVITNEYFGIATTFRSFIRGVGAVTVEVTQDPAVALYTDGIYVGSSFGGSFEASDLERIEILRGPQGTLYGRNATGGAINLISRKPEIGEFTLRQSFTAGNYDRFKSNTGINIPLGESAAARVSLLVSQRDGLVENTGIGEDWGKEDRTAARVAFRMEPTDTLLIDFVAEATQIEDTARYSQVLGGYAESVAGTDTPVLVPLGPPGAPIASIFYPDPITDNRLDKGYSIFNVQPDDNTVWGSSLTVSWELSENMQLKSITGYRDVDATQFTQVTGTVQTYLDIPGVPFPIGPSPLGTGGEYRQEFTQTTQEFQLIGDTGLMGGDVKYVSGIYYYDDDSKNRDLSASIGGPKLPGTDETETENKSIAVYGQATYTPSGSAFHVTVGARYSEDQREAVRNNTNSSNPFIDTKYKKEFDNFNPSLTIAYDVSDSVNIYGSVVTGYRSGGTSTLSYEEFLFQEGADEETIVSYELGIKGEYWNRRVRLNAAVFDMEYQDYQGSIQTGPTPADRDNLNLGDASIRGAEFDLTALLSESFTLTLAGGYLDTSLDKDSIDPNTGAPPTPLVDELPYAPELSYSASLDYARTVFNGLLLQANINYYYEDESESGIVLGTSNRNDNYGLLDASVSLSQFRFANGDVKVSIWGRNLTDEEYAVSDIGAFADFGASGISPFGDPRTYGVTVSYVYE</sequence>
<evidence type="ECO:0000256" key="12">
    <source>
        <dbReference type="RuleBase" id="RU003357"/>
    </source>
</evidence>
<keyword evidence="5 11" id="KW-0812">Transmembrane</keyword>
<evidence type="ECO:0000256" key="4">
    <source>
        <dbReference type="ARBA" id="ARBA00022496"/>
    </source>
</evidence>
<dbReference type="InterPro" id="IPR036942">
    <property type="entry name" value="Beta-barrel_TonB_sf"/>
</dbReference>
<keyword evidence="3 11" id="KW-1134">Transmembrane beta strand</keyword>
<dbReference type="InterPro" id="IPR039426">
    <property type="entry name" value="TonB-dep_rcpt-like"/>
</dbReference>
<dbReference type="InterPro" id="IPR000531">
    <property type="entry name" value="Beta-barrel_TonB"/>
</dbReference>
<evidence type="ECO:0000256" key="8">
    <source>
        <dbReference type="ARBA" id="ARBA00023077"/>
    </source>
</evidence>
<dbReference type="EMBL" id="DMND01000206">
    <property type="protein sequence ID" value="HAN29021.1"/>
    <property type="molecule type" value="Genomic_DNA"/>
</dbReference>
<evidence type="ECO:0000256" key="11">
    <source>
        <dbReference type="PROSITE-ProRule" id="PRU01360"/>
    </source>
</evidence>
<dbReference type="GO" id="GO:0009279">
    <property type="term" value="C:cell outer membrane"/>
    <property type="evidence" value="ECO:0007669"/>
    <property type="project" value="UniProtKB-SubCell"/>
</dbReference>